<dbReference type="PANTHER" id="PTHR43000">
    <property type="entry name" value="DTDP-D-GLUCOSE 4,6-DEHYDRATASE-RELATED"/>
    <property type="match status" value="1"/>
</dbReference>
<dbReference type="InterPro" id="IPR005888">
    <property type="entry name" value="dTDP_Gluc_deHydtase"/>
</dbReference>
<evidence type="ECO:0000256" key="5">
    <source>
        <dbReference type="ARBA" id="ARBA00016977"/>
    </source>
</evidence>
<evidence type="ECO:0000256" key="1">
    <source>
        <dbReference type="ARBA" id="ARBA00001539"/>
    </source>
</evidence>
<feature type="domain" description="NAD(P)-binding" evidence="9">
    <location>
        <begin position="13"/>
        <end position="340"/>
    </location>
</feature>
<dbReference type="SUPFAM" id="SSF51735">
    <property type="entry name" value="NAD(P)-binding Rossmann-fold domains"/>
    <property type="match status" value="1"/>
</dbReference>
<dbReference type="InterPro" id="IPR016040">
    <property type="entry name" value="NAD(P)-bd_dom"/>
</dbReference>
<comment type="caution">
    <text evidence="10">The sequence shown here is derived from an EMBL/GenBank/DDBJ whole genome shotgun (WGS) entry which is preliminary data.</text>
</comment>
<evidence type="ECO:0000313" key="11">
    <source>
        <dbReference type="Proteomes" id="UP001519344"/>
    </source>
</evidence>
<keyword evidence="11" id="KW-1185">Reference proteome</keyword>
<dbReference type="GO" id="GO:0008460">
    <property type="term" value="F:dTDP-glucose 4,6-dehydratase activity"/>
    <property type="evidence" value="ECO:0007669"/>
    <property type="project" value="UniProtKB-EC"/>
</dbReference>
<dbReference type="InterPro" id="IPR036291">
    <property type="entry name" value="NAD(P)-bd_dom_sf"/>
</dbReference>
<keyword evidence="7 8" id="KW-0456">Lyase</keyword>
<evidence type="ECO:0000256" key="6">
    <source>
        <dbReference type="ARBA" id="ARBA00023027"/>
    </source>
</evidence>
<dbReference type="EMBL" id="JAGGKV010000015">
    <property type="protein sequence ID" value="MBP1965617.1"/>
    <property type="molecule type" value="Genomic_DNA"/>
</dbReference>
<evidence type="ECO:0000256" key="7">
    <source>
        <dbReference type="ARBA" id="ARBA00023239"/>
    </source>
</evidence>
<gene>
    <name evidence="10" type="ORF">J2Z65_004862</name>
</gene>
<dbReference type="EC" id="4.2.1.46" evidence="4 8"/>
<keyword evidence="6" id="KW-0520">NAD</keyword>
<dbReference type="Pfam" id="PF16363">
    <property type="entry name" value="GDP_Man_Dehyd"/>
    <property type="match status" value="1"/>
</dbReference>
<evidence type="ECO:0000256" key="3">
    <source>
        <dbReference type="ARBA" id="ARBA00008178"/>
    </source>
</evidence>
<evidence type="ECO:0000313" key="10">
    <source>
        <dbReference type="EMBL" id="MBP1965617.1"/>
    </source>
</evidence>
<evidence type="ECO:0000256" key="8">
    <source>
        <dbReference type="RuleBase" id="RU004473"/>
    </source>
</evidence>
<dbReference type="Gene3D" id="3.90.25.10">
    <property type="entry name" value="UDP-galactose 4-epimerase, domain 1"/>
    <property type="match status" value="1"/>
</dbReference>
<dbReference type="Proteomes" id="UP001519344">
    <property type="component" value="Unassembled WGS sequence"/>
</dbReference>
<accession>A0ABS4I3W6</accession>
<dbReference type="CDD" id="cd05246">
    <property type="entry name" value="dTDP_GD_SDR_e"/>
    <property type="match status" value="1"/>
</dbReference>
<reference evidence="10 11" key="1">
    <citation type="submission" date="2021-03" db="EMBL/GenBank/DDBJ databases">
        <title>Genomic Encyclopedia of Type Strains, Phase IV (KMG-IV): sequencing the most valuable type-strain genomes for metagenomic binning, comparative biology and taxonomic classification.</title>
        <authorList>
            <person name="Goeker M."/>
        </authorList>
    </citation>
    <scope>NUCLEOTIDE SEQUENCE [LARGE SCALE GENOMIC DNA]</scope>
    <source>
        <strain evidence="10 11">DSM 24950</strain>
    </source>
</reference>
<evidence type="ECO:0000259" key="9">
    <source>
        <dbReference type="Pfam" id="PF16363"/>
    </source>
</evidence>
<evidence type="ECO:0000256" key="2">
    <source>
        <dbReference type="ARBA" id="ARBA00001911"/>
    </source>
</evidence>
<dbReference type="Gene3D" id="3.40.50.720">
    <property type="entry name" value="NAD(P)-binding Rossmann-like Domain"/>
    <property type="match status" value="1"/>
</dbReference>
<sequence length="356" mass="40248">MTSTHTINRKPILVTGGSGFIGSNFILHILSKYPDYEIVNLDKLTYAAAQDFNEQAGQFPQYTFLQGSIENQELVNFIFAEYNIRGVIHFAAESHVDNSISNPGVFVQTNIVGTSTLLNAAVTHWMDGPGRVKLGYEECRFHHISTDEVYGALGETGKFSEESKYAPNSPYSASKASSDLLVRSFNRTYGLNVVITNCSNNYGPRQHDEKLIPTIIRSALQLKPIPIYGNGCNVRDWLHVQDHAEAIDLVYHRGTNGETYNVGSDNEWNNLNLALEICTILDELATEQLREAGLTNYSELIQFVNDRPGHDWRYAIDTTKINKELSWKAGTPFRTGLRQTIEWYREMYQPKQIVRV</sequence>
<dbReference type="RefSeq" id="WP_167059341.1">
    <property type="nucleotide sequence ID" value="NZ_JAAOZR010000023.1"/>
</dbReference>
<dbReference type="NCBIfam" id="TIGR01181">
    <property type="entry name" value="dTDP_gluc_dehyt"/>
    <property type="match status" value="1"/>
</dbReference>
<protein>
    <recommendedName>
        <fullName evidence="5 8">dTDP-glucose 4,6-dehydratase</fullName>
        <ecNumber evidence="4 8">4.2.1.46</ecNumber>
    </recommendedName>
</protein>
<comment type="cofactor">
    <cofactor evidence="2 8">
        <name>NAD(+)</name>
        <dbReference type="ChEBI" id="CHEBI:57540"/>
    </cofactor>
</comment>
<name>A0ABS4I3W6_9BACL</name>
<comment type="catalytic activity">
    <reaction evidence="1 8">
        <text>dTDP-alpha-D-glucose = dTDP-4-dehydro-6-deoxy-alpha-D-glucose + H2O</text>
        <dbReference type="Rhea" id="RHEA:17221"/>
        <dbReference type="ChEBI" id="CHEBI:15377"/>
        <dbReference type="ChEBI" id="CHEBI:57477"/>
        <dbReference type="ChEBI" id="CHEBI:57649"/>
        <dbReference type="EC" id="4.2.1.46"/>
    </reaction>
</comment>
<proteinExistence type="inferred from homology"/>
<evidence type="ECO:0000256" key="4">
    <source>
        <dbReference type="ARBA" id="ARBA00011990"/>
    </source>
</evidence>
<organism evidence="10 11">
    <name type="scientific">Paenibacillus aceris</name>
    <dbReference type="NCBI Taxonomy" id="869555"/>
    <lineage>
        <taxon>Bacteria</taxon>
        <taxon>Bacillati</taxon>
        <taxon>Bacillota</taxon>
        <taxon>Bacilli</taxon>
        <taxon>Bacillales</taxon>
        <taxon>Paenibacillaceae</taxon>
        <taxon>Paenibacillus</taxon>
    </lineage>
</organism>
<comment type="similarity">
    <text evidence="3 8">Belongs to the NAD(P)-dependent epimerase/dehydratase family. dTDP-glucose dehydratase subfamily.</text>
</comment>